<dbReference type="InterPro" id="IPR007404">
    <property type="entry name" value="YdjM-like"/>
</dbReference>
<protein>
    <submittedName>
        <fullName evidence="2">Membrane-bound metal-dependent hydrolase</fullName>
    </submittedName>
</protein>
<evidence type="ECO:0000256" key="1">
    <source>
        <dbReference type="SAM" id="Phobius"/>
    </source>
</evidence>
<dbReference type="eggNOG" id="arCOG01744">
    <property type="taxonomic scope" value="Archaea"/>
</dbReference>
<reference evidence="2 3" key="1">
    <citation type="journal article" date="2014" name="PLoS Genet.">
        <title>Phylogenetically driven sequencing of extremely halophilic archaea reveals strategies for static and dynamic osmo-response.</title>
        <authorList>
            <person name="Becker E.A."/>
            <person name="Seitzer P.M."/>
            <person name="Tritt A."/>
            <person name="Larsen D."/>
            <person name="Krusor M."/>
            <person name="Yao A.I."/>
            <person name="Wu D."/>
            <person name="Madern D."/>
            <person name="Eisen J.A."/>
            <person name="Darling A.E."/>
            <person name="Facciotti M.T."/>
        </authorList>
    </citation>
    <scope>NUCLEOTIDE SEQUENCE [LARGE SCALE GENOMIC DNA]</scope>
    <source>
        <strain evidence="2 3">DSM 3751</strain>
    </source>
</reference>
<dbReference type="Pfam" id="PF04307">
    <property type="entry name" value="YdjM"/>
    <property type="match status" value="1"/>
</dbReference>
<keyword evidence="1" id="KW-0472">Membrane</keyword>
<feature type="transmembrane region" description="Helical" evidence="1">
    <location>
        <begin position="86"/>
        <end position="109"/>
    </location>
</feature>
<dbReference type="PATRIC" id="fig|1227495.3.peg.3417"/>
<organism evidence="2 3">
    <name type="scientific">Natrinema pallidum DSM 3751</name>
    <dbReference type="NCBI Taxonomy" id="1227495"/>
    <lineage>
        <taxon>Archaea</taxon>
        <taxon>Methanobacteriati</taxon>
        <taxon>Methanobacteriota</taxon>
        <taxon>Stenosarchaea group</taxon>
        <taxon>Halobacteria</taxon>
        <taxon>Halobacteriales</taxon>
        <taxon>Natrialbaceae</taxon>
        <taxon>Natrinema</taxon>
    </lineage>
</organism>
<feature type="transmembrane region" description="Helical" evidence="1">
    <location>
        <begin position="139"/>
        <end position="163"/>
    </location>
</feature>
<dbReference type="RefSeq" id="WP_006186953.1">
    <property type="nucleotide sequence ID" value="NZ_AOII01000095.1"/>
</dbReference>
<evidence type="ECO:0000313" key="3">
    <source>
        <dbReference type="Proteomes" id="UP000011618"/>
    </source>
</evidence>
<feature type="transmembrane region" description="Helical" evidence="1">
    <location>
        <begin position="62"/>
        <end position="79"/>
    </location>
</feature>
<gene>
    <name evidence="2" type="ORF">C487_17060</name>
</gene>
<keyword evidence="1" id="KW-0812">Transmembrane</keyword>
<dbReference type="EMBL" id="AOII01000095">
    <property type="protein sequence ID" value="ELY73487.1"/>
    <property type="molecule type" value="Genomic_DNA"/>
</dbReference>
<dbReference type="Proteomes" id="UP000011618">
    <property type="component" value="Unassembled WGS sequence"/>
</dbReference>
<sequence length="169" mass="17449">MYRLGHYGVALLAYAPIAFILLVLGFRELAIAGGVGAVVLAMVPDYDQRVPGITHRGPTHTVWFAVLVGIVLGVGGGLVGSPQGVLAAAGLAVFAFLVGTVVTLSHIAADALTPAGVRPFTPIRTRRYTYNLTKAKNPIANYGLLGLGVLVSALVLVVGSGLGEYLSQL</sequence>
<comment type="caution">
    <text evidence="2">The sequence shown here is derived from an EMBL/GenBank/DDBJ whole genome shotgun (WGS) entry which is preliminary data.</text>
</comment>
<name>L9YJ39_9EURY</name>
<dbReference type="OrthoDB" id="118042at2157"/>
<proteinExistence type="predicted"/>
<feature type="transmembrane region" description="Helical" evidence="1">
    <location>
        <begin position="12"/>
        <end position="42"/>
    </location>
</feature>
<dbReference type="GO" id="GO:0016787">
    <property type="term" value="F:hydrolase activity"/>
    <property type="evidence" value="ECO:0007669"/>
    <property type="project" value="UniProtKB-KW"/>
</dbReference>
<evidence type="ECO:0000313" key="2">
    <source>
        <dbReference type="EMBL" id="ELY73487.1"/>
    </source>
</evidence>
<keyword evidence="2" id="KW-0378">Hydrolase</keyword>
<accession>L9YJ39</accession>
<dbReference type="AlphaFoldDB" id="L9YJ39"/>
<keyword evidence="1" id="KW-1133">Transmembrane helix</keyword>